<dbReference type="FunFam" id="3.40.309.10:FF:000009">
    <property type="entry name" value="Aldehyde dehydrogenase A"/>
    <property type="match status" value="1"/>
</dbReference>
<proteinExistence type="inferred from homology"/>
<feature type="active site" evidence="3">
    <location>
        <position position="230"/>
    </location>
</feature>
<dbReference type="GO" id="GO:0004777">
    <property type="term" value="F:succinate-semialdehyde dehydrogenase (NAD+) activity"/>
    <property type="evidence" value="ECO:0007669"/>
    <property type="project" value="TreeGrafter"/>
</dbReference>
<dbReference type="RefSeq" id="WP_087070582.1">
    <property type="nucleotide sequence ID" value="NZ_CAUPFC010000014.1"/>
</dbReference>
<dbReference type="GeneID" id="92814476"/>
<gene>
    <name evidence="6" type="ORF">R6G74_07910</name>
</gene>
<dbReference type="EMBL" id="JAWNFV010000018">
    <property type="protein sequence ID" value="MDY5141226.1"/>
    <property type="molecule type" value="Genomic_DNA"/>
</dbReference>
<comment type="caution">
    <text evidence="6">The sequence shown here is derived from an EMBL/GenBank/DDBJ whole genome shotgun (WGS) entry which is preliminary data.</text>
</comment>
<name>A0AAW9HPD0_9ACTO</name>
<dbReference type="AlphaFoldDB" id="A0AAW9HPD0"/>
<dbReference type="Gene3D" id="3.40.605.10">
    <property type="entry name" value="Aldehyde Dehydrogenase, Chain A, domain 1"/>
    <property type="match status" value="1"/>
</dbReference>
<dbReference type="InterPro" id="IPR016163">
    <property type="entry name" value="Ald_DH_C"/>
</dbReference>
<feature type="domain" description="Aldehyde dehydrogenase" evidence="5">
    <location>
        <begin position="4"/>
        <end position="451"/>
    </location>
</feature>
<accession>A0AAW9HPD0</accession>
<dbReference type="Pfam" id="PF00171">
    <property type="entry name" value="Aldedh"/>
    <property type="match status" value="1"/>
</dbReference>
<dbReference type="InterPro" id="IPR016162">
    <property type="entry name" value="Ald_DH_N"/>
</dbReference>
<dbReference type="PANTHER" id="PTHR43217:SF2">
    <property type="entry name" value="SUCCINATE-SEMIALDEHYDE DEHYDROGENASE [NADP(+)]"/>
    <property type="match status" value="1"/>
</dbReference>
<comment type="similarity">
    <text evidence="1 4">Belongs to the aldehyde dehydrogenase family.</text>
</comment>
<evidence type="ECO:0000256" key="4">
    <source>
        <dbReference type="RuleBase" id="RU003345"/>
    </source>
</evidence>
<dbReference type="PANTHER" id="PTHR43217">
    <property type="entry name" value="SUCCINATE SEMIALDEHYDE DEHYDROGENASE [NAD(P)+] SAD"/>
    <property type="match status" value="1"/>
</dbReference>
<dbReference type="InterPro" id="IPR016161">
    <property type="entry name" value="Ald_DH/histidinol_DH"/>
</dbReference>
<reference evidence="6" key="1">
    <citation type="submission" date="2023-10" db="EMBL/GenBank/DDBJ databases">
        <title>Whole Genome based description of the genera Actinobaculum and Actinotignum reveals a complex phylogenetic relationship within the species included in the genus Actinotignum.</title>
        <authorList>
            <person name="Jensen C.S."/>
            <person name="Dargis R."/>
            <person name="Kemp M."/>
            <person name="Christensen J.J."/>
        </authorList>
    </citation>
    <scope>NUCLEOTIDE SEQUENCE</scope>
    <source>
        <strain evidence="6">SLA_B245</strain>
    </source>
</reference>
<dbReference type="Proteomes" id="UP001288320">
    <property type="component" value="Unassembled WGS sequence"/>
</dbReference>
<protein>
    <submittedName>
        <fullName evidence="6">Aldehyde dehydrogenase family protein</fullName>
    </submittedName>
</protein>
<evidence type="ECO:0000256" key="1">
    <source>
        <dbReference type="ARBA" id="ARBA00009986"/>
    </source>
</evidence>
<dbReference type="InterPro" id="IPR029510">
    <property type="entry name" value="Ald_DH_CS_GLU"/>
</dbReference>
<keyword evidence="2 4" id="KW-0560">Oxidoreductase</keyword>
<dbReference type="PROSITE" id="PS00687">
    <property type="entry name" value="ALDEHYDE_DEHYDR_GLU"/>
    <property type="match status" value="1"/>
</dbReference>
<dbReference type="InterPro" id="IPR015590">
    <property type="entry name" value="Aldehyde_DH_dom"/>
</dbReference>
<sequence>MTHYRVHNPNTGEVEERFPSLPAAAIPGVISASWDVFTSWRDTPMATRAAVLHRFGELITERSAELADIIGREMGKPLRDGAAELATVSQHAHWFADNAPRYLEPTTLDAGDGIPTYVLHQPLGVLLGIMPWNFPYSQIARFVLPQLMVGNTILMKQAEICPRSSAAFEALLREAGLPDGVYQNIYLDIADTEKVLADPRVKGVSLTGSERAGSSVAQLAGKYTKRSLLELGGNDAMVVLGASDITAVARAAVRTRVFNAGQVCTSNKRIIVLDSVFEEFLAAARAEIASIVVGPYDDPATDMGPLSSIAARDEVVRRVASAVAAGAHRHYGGHKIDRPGAFMTPALLTDIPADHDIARNELFGPVVALYRAADEEAALKLANSTAYGLQSSVWSQDLEKAQRFAARLAAGMTIINKHRESAPTWPFGGINRSGYGREEGAWGLRAFTNEHAVRVHPAR</sequence>
<organism evidence="6 7">
    <name type="scientific">Actinotignum timonense</name>
    <dbReference type="NCBI Taxonomy" id="1870995"/>
    <lineage>
        <taxon>Bacteria</taxon>
        <taxon>Bacillati</taxon>
        <taxon>Actinomycetota</taxon>
        <taxon>Actinomycetes</taxon>
        <taxon>Actinomycetales</taxon>
        <taxon>Actinomycetaceae</taxon>
        <taxon>Actinotignum</taxon>
    </lineage>
</organism>
<evidence type="ECO:0000313" key="6">
    <source>
        <dbReference type="EMBL" id="MDY5141226.1"/>
    </source>
</evidence>
<evidence type="ECO:0000259" key="5">
    <source>
        <dbReference type="Pfam" id="PF00171"/>
    </source>
</evidence>
<evidence type="ECO:0000313" key="7">
    <source>
        <dbReference type="Proteomes" id="UP001288320"/>
    </source>
</evidence>
<evidence type="ECO:0000256" key="3">
    <source>
        <dbReference type="PROSITE-ProRule" id="PRU10007"/>
    </source>
</evidence>
<evidence type="ECO:0000256" key="2">
    <source>
        <dbReference type="ARBA" id="ARBA00023002"/>
    </source>
</evidence>
<dbReference type="SUPFAM" id="SSF53720">
    <property type="entry name" value="ALDH-like"/>
    <property type="match status" value="1"/>
</dbReference>
<dbReference type="InterPro" id="IPR047110">
    <property type="entry name" value="GABD/Sad-like"/>
</dbReference>
<dbReference type="Gene3D" id="3.40.309.10">
    <property type="entry name" value="Aldehyde Dehydrogenase, Chain A, domain 2"/>
    <property type="match status" value="1"/>
</dbReference>